<proteinExistence type="predicted"/>
<comment type="caution">
    <text evidence="1">The sequence shown here is derived from an EMBL/GenBank/DDBJ whole genome shotgun (WGS) entry which is preliminary data.</text>
</comment>
<dbReference type="AlphaFoldDB" id="A0A084J8G7"/>
<dbReference type="eggNOG" id="COG3378">
    <property type="taxonomic scope" value="Bacteria"/>
</dbReference>
<dbReference type="Proteomes" id="UP000028542">
    <property type="component" value="Unassembled WGS sequence"/>
</dbReference>
<dbReference type="STRING" id="318464.IO99_15075"/>
<reference evidence="1 2" key="1">
    <citation type="submission" date="2014-07" db="EMBL/GenBank/DDBJ databases">
        <title>Draft genome of Clostridium sulfidigenes 113A isolated from sediments associated with methane hydrate from Krishna Godavari basin.</title>
        <authorList>
            <person name="Honkalas V.S."/>
            <person name="Dabir A.P."/>
            <person name="Arora P."/>
            <person name="Dhakephalkar P.K."/>
        </authorList>
    </citation>
    <scope>NUCLEOTIDE SEQUENCE [LARGE SCALE GENOMIC DNA]</scope>
    <source>
        <strain evidence="1 2">113A</strain>
    </source>
</reference>
<gene>
    <name evidence="1" type="ORF">IO99_15075</name>
</gene>
<dbReference type="EMBL" id="JPMD01000038">
    <property type="protein sequence ID" value="KEZ85251.1"/>
    <property type="molecule type" value="Genomic_DNA"/>
</dbReference>
<protein>
    <recommendedName>
        <fullName evidence="3">Primase C-terminal 1 domain-containing protein</fullName>
    </recommendedName>
</protein>
<keyword evidence="2" id="KW-1185">Reference proteome</keyword>
<organism evidence="1 2">
    <name type="scientific">Clostridium sulfidigenes</name>
    <dbReference type="NCBI Taxonomy" id="318464"/>
    <lineage>
        <taxon>Bacteria</taxon>
        <taxon>Bacillati</taxon>
        <taxon>Bacillota</taxon>
        <taxon>Clostridia</taxon>
        <taxon>Eubacteriales</taxon>
        <taxon>Clostridiaceae</taxon>
        <taxon>Clostridium</taxon>
    </lineage>
</organism>
<evidence type="ECO:0008006" key="3">
    <source>
        <dbReference type="Google" id="ProtNLM"/>
    </source>
</evidence>
<sequence>MSNNNLKLREEVMKGLNVLEKMENPLEIRMLKTKKGTRSGYYIDKNKLLSDIQKYDGVDNIFFTLNVFSDDLMARAKDKLLDYAQHTTSDSDIIRRKLLLIDIDPCRASGISSTDEELEYANKIADEVKLFLDDNEFPQPVKACSGNGYHLLYKLDLPNTKEVTENIKVFLQVLDNKFSTEKAKVDTTNYNPARITKLYGTIACKGDSIEGRPHRRSRIVDVPEKFEVVEEVLINKIAELMPKKGNKTKAKKKSNTSKIQSKIDVKEWLDTYGIDIDRIKDESDRTCYVLKRCPWNEKHTDKSASITQFHEGGISAKCHHDSCSHESWKTLRERYEGKKSRNKNLKEEKKSQADIMIEMAMNEEDEFFHNELNEKYVAIKREGNPLVLKVNGQDYKSFLVKRFFKETKKAPSKDSINQAVSVLEALAQYDGEEINVAKRCTEREGAIYYDLGDKEWSFIKITTEGWKLDNSGQILFIRRKTMKPQVLPEEYDDISIINKHYRFKTDEDKILHTVSTVTKFLSIGNPIIVYHGEKGASKTTTMRMDRSIVDPSARDVISMPKSSTDLSLVLHNNYLPCFDNIDSISAEKSDILCTAATGGGFSRRKLYTDDEENIYEYKVPVILNGINVVATRPDLLDRSLLLGLERISEDERKEESEVWEEFNRDKPKMLGAIFSTISKALTIYPSVKLKKLGRMADFTRWGYAIAEACGIGGEKFLKAYLNNQHKANDEAVSSNPIATAIIRLMENTQYFEGSASKLLEVLNSIAEDEKIDIQSKLWAKEPNVLSRRLNELKSNLLMEGITFSTSNTSLGRKIEIRKSPKELICGQSSMEVSDIANFIQSESEVIDF</sequence>
<dbReference type="RefSeq" id="WP_035134649.1">
    <property type="nucleotide sequence ID" value="NZ_JPMD01000038.1"/>
</dbReference>
<dbReference type="eggNOG" id="COG1241">
    <property type="taxonomic scope" value="Bacteria"/>
</dbReference>
<accession>A0A084J8G7</accession>
<evidence type="ECO:0000313" key="1">
    <source>
        <dbReference type="EMBL" id="KEZ85251.1"/>
    </source>
</evidence>
<evidence type="ECO:0000313" key="2">
    <source>
        <dbReference type="Proteomes" id="UP000028542"/>
    </source>
</evidence>
<name>A0A084J8G7_9CLOT</name>